<accession>A0ABD5Z0T6</accession>
<proteinExistence type="predicted"/>
<protein>
    <submittedName>
        <fullName evidence="2">Uncharacterized protein</fullName>
    </submittedName>
</protein>
<dbReference type="RefSeq" id="WP_279528754.1">
    <property type="nucleotide sequence ID" value="NZ_CP122312.1"/>
</dbReference>
<comment type="caution">
    <text evidence="2">The sequence shown here is derived from an EMBL/GenBank/DDBJ whole genome shotgun (WGS) entry which is preliminary data.</text>
</comment>
<gene>
    <name evidence="2" type="ORF">ACFQJ9_05065</name>
</gene>
<organism evidence="2 3">
    <name type="scientific">Halospeciosus flavus</name>
    <dbReference type="NCBI Taxonomy" id="3032283"/>
    <lineage>
        <taxon>Archaea</taxon>
        <taxon>Methanobacteriati</taxon>
        <taxon>Methanobacteriota</taxon>
        <taxon>Stenosarchaea group</taxon>
        <taxon>Halobacteria</taxon>
        <taxon>Halobacteriales</taxon>
        <taxon>Halobacteriaceae</taxon>
        <taxon>Halospeciosus</taxon>
    </lineage>
</organism>
<sequence length="67" mass="6872">MATQQTSFVDDLGIGVFFAAAVVVVLGILAIWQVVGATMATVGLVTAVSLLAVGGLFVHMLEAWTGH</sequence>
<keyword evidence="1" id="KW-1133">Transmembrane helix</keyword>
<name>A0ABD5Z0T6_9EURY</name>
<dbReference type="EMBL" id="JBHTAR010000011">
    <property type="protein sequence ID" value="MFC7198796.1"/>
    <property type="molecule type" value="Genomic_DNA"/>
</dbReference>
<keyword evidence="1" id="KW-0472">Membrane</keyword>
<feature type="transmembrane region" description="Helical" evidence="1">
    <location>
        <begin position="12"/>
        <end position="35"/>
    </location>
</feature>
<evidence type="ECO:0000313" key="3">
    <source>
        <dbReference type="Proteomes" id="UP001596447"/>
    </source>
</evidence>
<evidence type="ECO:0000256" key="1">
    <source>
        <dbReference type="SAM" id="Phobius"/>
    </source>
</evidence>
<keyword evidence="3" id="KW-1185">Reference proteome</keyword>
<dbReference type="AlphaFoldDB" id="A0ABD5Z0T6"/>
<feature type="transmembrane region" description="Helical" evidence="1">
    <location>
        <begin position="41"/>
        <end position="61"/>
    </location>
</feature>
<reference evidence="2 3" key="1">
    <citation type="journal article" date="2019" name="Int. J. Syst. Evol. Microbiol.">
        <title>The Global Catalogue of Microorganisms (GCM) 10K type strain sequencing project: providing services to taxonomists for standard genome sequencing and annotation.</title>
        <authorList>
            <consortium name="The Broad Institute Genomics Platform"/>
            <consortium name="The Broad Institute Genome Sequencing Center for Infectious Disease"/>
            <person name="Wu L."/>
            <person name="Ma J."/>
        </authorList>
    </citation>
    <scope>NUCLEOTIDE SEQUENCE [LARGE SCALE GENOMIC DNA]</scope>
    <source>
        <strain evidence="2 3">XZGYJ-43</strain>
    </source>
</reference>
<evidence type="ECO:0000313" key="2">
    <source>
        <dbReference type="EMBL" id="MFC7198796.1"/>
    </source>
</evidence>
<dbReference type="Proteomes" id="UP001596447">
    <property type="component" value="Unassembled WGS sequence"/>
</dbReference>
<keyword evidence="1" id="KW-0812">Transmembrane</keyword>